<keyword evidence="10" id="KW-1185">Reference proteome</keyword>
<evidence type="ECO:0000313" key="10">
    <source>
        <dbReference type="Proteomes" id="UP001325248"/>
    </source>
</evidence>
<dbReference type="PANTHER" id="PTHR42002:SF2">
    <property type="entry name" value="ANAEROBIC C4-DICARBOXYLATE TRANSPORTER DCUC-RELATED"/>
    <property type="match status" value="1"/>
</dbReference>
<evidence type="ECO:0000256" key="3">
    <source>
        <dbReference type="ARBA" id="ARBA00022448"/>
    </source>
</evidence>
<evidence type="ECO:0000256" key="8">
    <source>
        <dbReference type="SAM" id="Phobius"/>
    </source>
</evidence>
<protein>
    <submittedName>
        <fullName evidence="9">Cryptic C4-dicarboxylate transporter DcuD</fullName>
    </submittedName>
</protein>
<feature type="transmembrane region" description="Helical" evidence="8">
    <location>
        <begin position="198"/>
        <end position="219"/>
    </location>
</feature>
<dbReference type="InterPro" id="IPR018385">
    <property type="entry name" value="C4_dicarb_anaerob_car-like"/>
</dbReference>
<accession>A0ABZ0U3V4</accession>
<evidence type="ECO:0000256" key="4">
    <source>
        <dbReference type="ARBA" id="ARBA00022475"/>
    </source>
</evidence>
<dbReference type="PANTHER" id="PTHR42002">
    <property type="entry name" value="ANAEROBIC C4-DICARBOXYLATE TRANSPORTER DCUC-RELATED"/>
    <property type="match status" value="1"/>
</dbReference>
<evidence type="ECO:0000256" key="2">
    <source>
        <dbReference type="ARBA" id="ARBA00005275"/>
    </source>
</evidence>
<feature type="transmembrane region" description="Helical" evidence="8">
    <location>
        <begin position="302"/>
        <end position="327"/>
    </location>
</feature>
<keyword evidence="7 8" id="KW-0472">Membrane</keyword>
<dbReference type="Pfam" id="PF03606">
    <property type="entry name" value="DcuC"/>
    <property type="match status" value="1"/>
</dbReference>
<sequence length="454" mass="49605">MLNLIITIVLIAICIFLINKNFNTQLVFLFMGLGLAFAITVVTKTSVANASSGNIYLDIFEALKETFISNFSSTGMSVIPIYAYSVYMNKINSSQVLGQLIARPIAHAKNPYFIGTFLAIMLCGLMRIAIVSAFAIMALVLTTLYPALTRAGMSRQSAIAAIFVGTCFDWGPADFVIAQMTSGIEGFSVPDYFLNASIRVVPIVLIIVALLSGFVLQFIDKRSGYKFGEHRPDKEEEQTTEPLPKFYAVLPLLPLILILAFSPLFHTGISLSVMGAVVISVILVAVIEMLRKKQLRSCFNDILSWFTGMGTAFSNLLTLIICVQFFASMLGRLNGFTFLINTALNAGFNGYILLILFGLLMYMACLMLGDGGVMGITLAPQLLGIAASLGISPYAAILPMQLAYGARCINLGTSPHMQYVTRESQSKFNQILVRCAVPEFLMYALTFIFSLIIL</sequence>
<comment type="similarity">
    <text evidence="2">Belongs to the DcuC/DcuD transporter (TC 2.A.61) family.</text>
</comment>
<evidence type="ECO:0000313" key="9">
    <source>
        <dbReference type="EMBL" id="WPX71908.1"/>
    </source>
</evidence>
<comment type="subcellular location">
    <subcellularLocation>
        <location evidence="1">Cell membrane</location>
        <topology evidence="1">Multi-pass membrane protein</topology>
    </subcellularLocation>
</comment>
<dbReference type="InterPro" id="IPR004669">
    <property type="entry name" value="C4_dicarb_anaerob_car"/>
</dbReference>
<gene>
    <name evidence="9" type="primary">dcuD_1</name>
    <name evidence="9" type="ORF">BLCOC_02320</name>
</gene>
<feature type="transmembrane region" description="Helical" evidence="8">
    <location>
        <begin position="112"/>
        <end position="145"/>
    </location>
</feature>
<feature type="transmembrane region" description="Helical" evidence="8">
    <location>
        <begin position="431"/>
        <end position="453"/>
    </location>
</feature>
<keyword evidence="4" id="KW-1003">Cell membrane</keyword>
<evidence type="ECO:0000256" key="6">
    <source>
        <dbReference type="ARBA" id="ARBA00022989"/>
    </source>
</evidence>
<evidence type="ECO:0000256" key="1">
    <source>
        <dbReference type="ARBA" id="ARBA00004651"/>
    </source>
</evidence>
<name>A0ABZ0U3V4_9FIRM</name>
<feature type="transmembrane region" description="Helical" evidence="8">
    <location>
        <begin position="347"/>
        <end position="368"/>
    </location>
</feature>
<feature type="transmembrane region" description="Helical" evidence="8">
    <location>
        <begin position="67"/>
        <end position="87"/>
    </location>
</feature>
<keyword evidence="6 8" id="KW-1133">Transmembrane helix</keyword>
<keyword evidence="5 8" id="KW-0812">Transmembrane</keyword>
<proteinExistence type="inferred from homology"/>
<dbReference type="Proteomes" id="UP001325248">
    <property type="component" value="Chromosome"/>
</dbReference>
<feature type="transmembrane region" description="Helical" evidence="8">
    <location>
        <begin position="246"/>
        <end position="265"/>
    </location>
</feature>
<feature type="transmembrane region" description="Helical" evidence="8">
    <location>
        <begin position="271"/>
        <end position="290"/>
    </location>
</feature>
<evidence type="ECO:0000256" key="7">
    <source>
        <dbReference type="ARBA" id="ARBA00023136"/>
    </source>
</evidence>
<organism evidence="9 10">
    <name type="scientific">Blautia producta</name>
    <dbReference type="NCBI Taxonomy" id="33035"/>
    <lineage>
        <taxon>Bacteria</taxon>
        <taxon>Bacillati</taxon>
        <taxon>Bacillota</taxon>
        <taxon>Clostridia</taxon>
        <taxon>Lachnospirales</taxon>
        <taxon>Lachnospiraceae</taxon>
        <taxon>Blautia</taxon>
    </lineage>
</organism>
<evidence type="ECO:0000256" key="5">
    <source>
        <dbReference type="ARBA" id="ARBA00022692"/>
    </source>
</evidence>
<feature type="transmembrane region" description="Helical" evidence="8">
    <location>
        <begin position="26"/>
        <end position="47"/>
    </location>
</feature>
<dbReference type="EMBL" id="CP136422">
    <property type="protein sequence ID" value="WPX71908.1"/>
    <property type="molecule type" value="Genomic_DNA"/>
</dbReference>
<dbReference type="NCBIfam" id="NF037994">
    <property type="entry name" value="DcuC_1"/>
    <property type="match status" value="1"/>
</dbReference>
<keyword evidence="3" id="KW-0813">Transport</keyword>
<reference evidence="9" key="1">
    <citation type="submission" date="2023-10" db="EMBL/GenBank/DDBJ databases">
        <title>Genome sequence of Blautia coccoides DSM 935.</title>
        <authorList>
            <person name="Boeer T."/>
            <person name="Bengelsdorf F.R."/>
            <person name="Daniel R."/>
            <person name="Poehlein A."/>
        </authorList>
    </citation>
    <scope>NUCLEOTIDE SEQUENCE [LARGE SCALE GENOMIC DNA]</scope>
    <source>
        <strain evidence="9">DSM 935</strain>
    </source>
</reference>